<keyword evidence="11" id="KW-1133">Transmembrane helix</keyword>
<feature type="transmembrane region" description="Helical" evidence="11">
    <location>
        <begin position="6"/>
        <end position="26"/>
    </location>
</feature>
<dbReference type="GO" id="GO:0004497">
    <property type="term" value="F:monooxygenase activity"/>
    <property type="evidence" value="ECO:0007669"/>
    <property type="project" value="UniProtKB-KW"/>
</dbReference>
<evidence type="ECO:0000256" key="2">
    <source>
        <dbReference type="ARBA" id="ARBA00005179"/>
    </source>
</evidence>
<dbReference type="PRINTS" id="PR00385">
    <property type="entry name" value="P450"/>
</dbReference>
<feature type="binding site" description="axial binding residue" evidence="9">
    <location>
        <position position="449"/>
    </location>
    <ligand>
        <name>heme</name>
        <dbReference type="ChEBI" id="CHEBI:30413"/>
    </ligand>
    <ligandPart>
        <name>Fe</name>
        <dbReference type="ChEBI" id="CHEBI:18248"/>
    </ligandPart>
</feature>
<dbReference type="GO" id="GO:0020037">
    <property type="term" value="F:heme binding"/>
    <property type="evidence" value="ECO:0007669"/>
    <property type="project" value="InterPro"/>
</dbReference>
<evidence type="ECO:0000313" key="13">
    <source>
        <dbReference type="Proteomes" id="UP000053477"/>
    </source>
</evidence>
<evidence type="ECO:0000256" key="5">
    <source>
        <dbReference type="ARBA" id="ARBA00022723"/>
    </source>
</evidence>
<keyword evidence="7 9" id="KW-0408">Iron</keyword>
<dbReference type="Proteomes" id="UP000053477">
    <property type="component" value="Unassembled WGS sequence"/>
</dbReference>
<proteinExistence type="inferred from homology"/>
<comment type="cofactor">
    <cofactor evidence="1 9">
        <name>heme</name>
        <dbReference type="ChEBI" id="CHEBI:30413"/>
    </cofactor>
</comment>
<evidence type="ECO:0000256" key="4">
    <source>
        <dbReference type="ARBA" id="ARBA00022617"/>
    </source>
</evidence>
<keyword evidence="11" id="KW-0472">Membrane</keyword>
<dbReference type="OrthoDB" id="1055148at2759"/>
<evidence type="ECO:0000256" key="7">
    <source>
        <dbReference type="ARBA" id="ARBA00023004"/>
    </source>
</evidence>
<dbReference type="PANTHER" id="PTHR46300:SF7">
    <property type="entry name" value="P450, PUTATIVE (EUROFUNG)-RELATED"/>
    <property type="match status" value="1"/>
</dbReference>
<dbReference type="InterPro" id="IPR017972">
    <property type="entry name" value="Cyt_P450_CS"/>
</dbReference>
<dbReference type="InterPro" id="IPR002401">
    <property type="entry name" value="Cyt_P450_E_grp-I"/>
</dbReference>
<dbReference type="InterPro" id="IPR050364">
    <property type="entry name" value="Cytochrome_P450_fung"/>
</dbReference>
<dbReference type="PRINTS" id="PR00463">
    <property type="entry name" value="EP450I"/>
</dbReference>
<dbReference type="EMBL" id="KQ086046">
    <property type="protein sequence ID" value="KLO09746.1"/>
    <property type="molecule type" value="Genomic_DNA"/>
</dbReference>
<dbReference type="SUPFAM" id="SSF48264">
    <property type="entry name" value="Cytochrome P450"/>
    <property type="match status" value="1"/>
</dbReference>
<evidence type="ECO:0000256" key="10">
    <source>
        <dbReference type="RuleBase" id="RU000461"/>
    </source>
</evidence>
<comment type="similarity">
    <text evidence="3 10">Belongs to the cytochrome P450 family.</text>
</comment>
<comment type="pathway">
    <text evidence="2">Secondary metabolite biosynthesis.</text>
</comment>
<dbReference type="AlphaFoldDB" id="A0A0H2RY73"/>
<evidence type="ECO:0000256" key="3">
    <source>
        <dbReference type="ARBA" id="ARBA00010617"/>
    </source>
</evidence>
<evidence type="ECO:0000256" key="6">
    <source>
        <dbReference type="ARBA" id="ARBA00023002"/>
    </source>
</evidence>
<reference evidence="12 13" key="1">
    <citation type="submission" date="2015-04" db="EMBL/GenBank/DDBJ databases">
        <title>Complete genome sequence of Schizopora paradoxa KUC8140, a cosmopolitan wood degrader in East Asia.</title>
        <authorList>
            <consortium name="DOE Joint Genome Institute"/>
            <person name="Min B."/>
            <person name="Park H."/>
            <person name="Jang Y."/>
            <person name="Kim J.-J."/>
            <person name="Kim K.H."/>
            <person name="Pangilinan J."/>
            <person name="Lipzen A."/>
            <person name="Riley R."/>
            <person name="Grigoriev I.V."/>
            <person name="Spatafora J.W."/>
            <person name="Choi I.-G."/>
        </authorList>
    </citation>
    <scope>NUCLEOTIDE SEQUENCE [LARGE SCALE GENOMIC DNA]</scope>
    <source>
        <strain evidence="12 13">KUC8140</strain>
    </source>
</reference>
<dbReference type="InterPro" id="IPR036396">
    <property type="entry name" value="Cyt_P450_sf"/>
</dbReference>
<gene>
    <name evidence="12" type="ORF">SCHPADRAFT_551297</name>
</gene>
<dbReference type="STRING" id="27342.A0A0H2RY73"/>
<dbReference type="InterPro" id="IPR001128">
    <property type="entry name" value="Cyt_P450"/>
</dbReference>
<sequence length="519" mass="58924">MKSTTTFTMLNTPIVLVDFVVLAFFLQWMRTLRQRKSTPLPPGPAGYPLIGNVYDMMASEIWKRGMELGKTFGDLIYLQSFGQGITIVNSYDLAVELLETRSLNYSDRPTSVMLNDLQRWDWMFVNQSYGEVFRRLRTPTQRFLESSNIVHYEEVLNSQSQKLLRALLRSPKDYDAQIRAAVASFIMMMTYGHDVVSTTDPYVSLSEKGTVQLGVAMRPGAFLVDVIPWLKYIPKWVPGAGFQSVAEYGAKLSYDMRHLPFFDAKERTLAGTAVRSFTSEQIEMALTQEGILSDGDEDIISSTSGIMYIAGADTLTSTLMTFVLAMTLFPETQKRAQDELDNVVDDGRLPKLSDRPRLPYCEALLKEVIRWQPTLPMGIAHATKTDDIYAGYRIPAKTPVIPNVYAMLHDPDEYPQPEKFNPERFLPESGKRLPRDPSKIAFGFGRRVCPGKYLAEQIVFLVIVRTLATFSITKEMDAEGRIIEPVIQHYLDGILIRTHRFDCTIKSRTKKAEQLILLE</sequence>
<keyword evidence="5 9" id="KW-0479">Metal-binding</keyword>
<organism evidence="12 13">
    <name type="scientific">Schizopora paradoxa</name>
    <dbReference type="NCBI Taxonomy" id="27342"/>
    <lineage>
        <taxon>Eukaryota</taxon>
        <taxon>Fungi</taxon>
        <taxon>Dikarya</taxon>
        <taxon>Basidiomycota</taxon>
        <taxon>Agaricomycotina</taxon>
        <taxon>Agaricomycetes</taxon>
        <taxon>Hymenochaetales</taxon>
        <taxon>Schizoporaceae</taxon>
        <taxon>Schizopora</taxon>
    </lineage>
</organism>
<keyword evidence="13" id="KW-1185">Reference proteome</keyword>
<keyword evidence="4 9" id="KW-0349">Heme</keyword>
<protein>
    <submittedName>
        <fullName evidence="12">Cytochrome P450</fullName>
    </submittedName>
</protein>
<dbReference type="Pfam" id="PF00067">
    <property type="entry name" value="p450"/>
    <property type="match status" value="1"/>
</dbReference>
<evidence type="ECO:0000256" key="8">
    <source>
        <dbReference type="ARBA" id="ARBA00023033"/>
    </source>
</evidence>
<dbReference type="Gene3D" id="1.10.630.10">
    <property type="entry name" value="Cytochrome P450"/>
    <property type="match status" value="1"/>
</dbReference>
<evidence type="ECO:0000313" key="12">
    <source>
        <dbReference type="EMBL" id="KLO09746.1"/>
    </source>
</evidence>
<keyword evidence="11" id="KW-0812">Transmembrane</keyword>
<keyword evidence="6 10" id="KW-0560">Oxidoreductase</keyword>
<evidence type="ECO:0000256" key="1">
    <source>
        <dbReference type="ARBA" id="ARBA00001971"/>
    </source>
</evidence>
<name>A0A0H2RY73_9AGAM</name>
<dbReference type="GO" id="GO:0005506">
    <property type="term" value="F:iron ion binding"/>
    <property type="evidence" value="ECO:0007669"/>
    <property type="project" value="InterPro"/>
</dbReference>
<dbReference type="CDD" id="cd11065">
    <property type="entry name" value="CYP64-like"/>
    <property type="match status" value="1"/>
</dbReference>
<keyword evidence="8 10" id="KW-0503">Monooxygenase</keyword>
<evidence type="ECO:0000256" key="9">
    <source>
        <dbReference type="PIRSR" id="PIRSR602401-1"/>
    </source>
</evidence>
<dbReference type="GO" id="GO:0016705">
    <property type="term" value="F:oxidoreductase activity, acting on paired donors, with incorporation or reduction of molecular oxygen"/>
    <property type="evidence" value="ECO:0007669"/>
    <property type="project" value="InterPro"/>
</dbReference>
<evidence type="ECO:0000256" key="11">
    <source>
        <dbReference type="SAM" id="Phobius"/>
    </source>
</evidence>
<dbReference type="InParanoid" id="A0A0H2RY73"/>
<accession>A0A0H2RY73</accession>
<dbReference type="PANTHER" id="PTHR46300">
    <property type="entry name" value="P450, PUTATIVE (EUROFUNG)-RELATED-RELATED"/>
    <property type="match status" value="1"/>
</dbReference>
<dbReference type="PROSITE" id="PS00086">
    <property type="entry name" value="CYTOCHROME_P450"/>
    <property type="match status" value="1"/>
</dbReference>